<dbReference type="EMBL" id="LCLA01000043">
    <property type="protein sequence ID" value="KKU09339.1"/>
    <property type="molecule type" value="Genomic_DNA"/>
</dbReference>
<dbReference type="InterPro" id="IPR001014">
    <property type="entry name" value="Ribosomal_uL23_CS"/>
</dbReference>
<dbReference type="Proteomes" id="UP000034329">
    <property type="component" value="Unassembled WGS sequence"/>
</dbReference>
<dbReference type="Pfam" id="PF00276">
    <property type="entry name" value="Ribosomal_L23"/>
    <property type="match status" value="1"/>
</dbReference>
<dbReference type="SUPFAM" id="SSF54189">
    <property type="entry name" value="Ribosomal proteins S24e, L23 and L15e"/>
    <property type="match status" value="1"/>
</dbReference>
<proteinExistence type="inferred from homology"/>
<evidence type="ECO:0000313" key="9">
    <source>
        <dbReference type="EMBL" id="KKU09339.1"/>
    </source>
</evidence>
<keyword evidence="2 8" id="KW-0699">rRNA-binding</keyword>
<evidence type="ECO:0000256" key="6">
    <source>
        <dbReference type="ARBA" id="ARBA00035481"/>
    </source>
</evidence>
<keyword evidence="4 7" id="KW-0689">Ribosomal protein</keyword>
<dbReference type="GO" id="GO:0003735">
    <property type="term" value="F:structural constituent of ribosome"/>
    <property type="evidence" value="ECO:0007669"/>
    <property type="project" value="InterPro"/>
</dbReference>
<reference evidence="9 10" key="1">
    <citation type="journal article" date="2015" name="Nature">
        <title>rRNA introns, odd ribosomes, and small enigmatic genomes across a large radiation of phyla.</title>
        <authorList>
            <person name="Brown C.T."/>
            <person name="Hug L.A."/>
            <person name="Thomas B.C."/>
            <person name="Sharon I."/>
            <person name="Castelle C.J."/>
            <person name="Singh A."/>
            <person name="Wilkins M.J."/>
            <person name="Williams K.H."/>
            <person name="Banfield J.F."/>
        </authorList>
    </citation>
    <scope>NUCLEOTIDE SEQUENCE [LARGE SCALE GENOMIC DNA]</scope>
</reference>
<dbReference type="GO" id="GO:1990904">
    <property type="term" value="C:ribonucleoprotein complex"/>
    <property type="evidence" value="ECO:0007669"/>
    <property type="project" value="UniProtKB-KW"/>
</dbReference>
<evidence type="ECO:0000256" key="2">
    <source>
        <dbReference type="ARBA" id="ARBA00022730"/>
    </source>
</evidence>
<dbReference type="GO" id="GO:0019843">
    <property type="term" value="F:rRNA binding"/>
    <property type="evidence" value="ECO:0007669"/>
    <property type="project" value="UniProtKB-KW"/>
</dbReference>
<dbReference type="InterPro" id="IPR012677">
    <property type="entry name" value="Nucleotide-bd_a/b_plait_sf"/>
</dbReference>
<name>A0A0G1MMC4_9BACT</name>
<dbReference type="Gene3D" id="3.30.70.330">
    <property type="match status" value="1"/>
</dbReference>
<evidence type="ECO:0000256" key="5">
    <source>
        <dbReference type="ARBA" id="ARBA00023274"/>
    </source>
</evidence>
<sequence length="90" mass="10120">MLKPVFTEKSLKAAKEGKYTFWVGRNMNKGAIKSEVGSVFGVHVISIKTITVSGEHKKNQKGKKITVMGRKKAIVTLKDKEKINIFEEKK</sequence>
<dbReference type="PROSITE" id="PS00050">
    <property type="entry name" value="RIBOSOMAL_L23"/>
    <property type="match status" value="1"/>
</dbReference>
<evidence type="ECO:0000313" key="10">
    <source>
        <dbReference type="Proteomes" id="UP000034329"/>
    </source>
</evidence>
<keyword evidence="5 7" id="KW-0687">Ribonucleoprotein</keyword>
<protein>
    <recommendedName>
        <fullName evidence="6 8">50S ribosomal protein L23</fullName>
    </recommendedName>
</protein>
<evidence type="ECO:0000256" key="4">
    <source>
        <dbReference type="ARBA" id="ARBA00022980"/>
    </source>
</evidence>
<dbReference type="InterPro" id="IPR013025">
    <property type="entry name" value="Ribosomal_uL23-like"/>
</dbReference>
<dbReference type="InterPro" id="IPR012678">
    <property type="entry name" value="Ribosomal_uL23/eL15/eS24_sf"/>
</dbReference>
<organism evidence="9 10">
    <name type="scientific">Candidatus Woesebacteria bacterium GW2011_GWB1_45_5</name>
    <dbReference type="NCBI Taxonomy" id="1618581"/>
    <lineage>
        <taxon>Bacteria</taxon>
        <taxon>Candidatus Woeseibacteriota</taxon>
    </lineage>
</organism>
<evidence type="ECO:0000256" key="3">
    <source>
        <dbReference type="ARBA" id="ARBA00022884"/>
    </source>
</evidence>
<comment type="similarity">
    <text evidence="1 7">Belongs to the universal ribosomal protein uL23 family.</text>
</comment>
<evidence type="ECO:0000256" key="1">
    <source>
        <dbReference type="ARBA" id="ARBA00006700"/>
    </source>
</evidence>
<evidence type="ECO:0000256" key="8">
    <source>
        <dbReference type="RuleBase" id="RU003935"/>
    </source>
</evidence>
<keyword evidence="3 8" id="KW-0694">RNA-binding</keyword>
<dbReference type="AlphaFoldDB" id="A0A0G1MMC4"/>
<accession>A0A0G1MMC4</accession>
<evidence type="ECO:0000256" key="7">
    <source>
        <dbReference type="RuleBase" id="RU003934"/>
    </source>
</evidence>
<gene>
    <name evidence="9" type="ORF">UX13_C0043G0020</name>
</gene>
<dbReference type="GO" id="GO:0006412">
    <property type="term" value="P:translation"/>
    <property type="evidence" value="ECO:0007669"/>
    <property type="project" value="InterPro"/>
</dbReference>
<dbReference type="GO" id="GO:0005840">
    <property type="term" value="C:ribosome"/>
    <property type="evidence" value="ECO:0007669"/>
    <property type="project" value="UniProtKB-KW"/>
</dbReference>
<comment type="caution">
    <text evidence="9">The sequence shown here is derived from an EMBL/GenBank/DDBJ whole genome shotgun (WGS) entry which is preliminary data.</text>
</comment>